<reference evidence="1 2" key="1">
    <citation type="submission" date="2021-06" db="EMBL/GenBank/DDBJ databases">
        <authorList>
            <person name="Kallberg Y."/>
            <person name="Tangrot J."/>
            <person name="Rosling A."/>
        </authorList>
    </citation>
    <scope>NUCLEOTIDE SEQUENCE [LARGE SCALE GENOMIC DNA]</scope>
    <source>
        <strain evidence="1 2">120-4 pot B 10/14</strain>
    </source>
</reference>
<proteinExistence type="predicted"/>
<comment type="caution">
    <text evidence="1">The sequence shown here is derived from an EMBL/GenBank/DDBJ whole genome shotgun (WGS) entry which is preliminary data.</text>
</comment>
<protein>
    <submittedName>
        <fullName evidence="1">9076_t:CDS:1</fullName>
    </submittedName>
</protein>
<dbReference type="Proteomes" id="UP000789901">
    <property type="component" value="Unassembled WGS sequence"/>
</dbReference>
<dbReference type="EMBL" id="CAJVQB010003843">
    <property type="protein sequence ID" value="CAG8619493.1"/>
    <property type="molecule type" value="Genomic_DNA"/>
</dbReference>
<accession>A0ABN7UKH8</accession>
<evidence type="ECO:0000313" key="2">
    <source>
        <dbReference type="Proteomes" id="UP000789901"/>
    </source>
</evidence>
<keyword evidence="2" id="KW-1185">Reference proteome</keyword>
<name>A0ABN7UKH8_GIGMA</name>
<gene>
    <name evidence="1" type="ORF">GMARGA_LOCUS7769</name>
</gene>
<evidence type="ECO:0000313" key="1">
    <source>
        <dbReference type="EMBL" id="CAG8619493.1"/>
    </source>
</evidence>
<sequence length="81" mass="9310">MIQVDLYAYAVETCFLNAFSADKKKVSSSQVTSGLYKSVQPRFMTTHQYSYPFISDNRPHVPDVCLSKHVRVENEDPEHID</sequence>
<organism evidence="1 2">
    <name type="scientific">Gigaspora margarita</name>
    <dbReference type="NCBI Taxonomy" id="4874"/>
    <lineage>
        <taxon>Eukaryota</taxon>
        <taxon>Fungi</taxon>
        <taxon>Fungi incertae sedis</taxon>
        <taxon>Mucoromycota</taxon>
        <taxon>Glomeromycotina</taxon>
        <taxon>Glomeromycetes</taxon>
        <taxon>Diversisporales</taxon>
        <taxon>Gigasporaceae</taxon>
        <taxon>Gigaspora</taxon>
    </lineage>
</organism>